<gene>
    <name evidence="2" type="ORF">H103_03373</name>
</gene>
<name>A0A022W609_TRIRU</name>
<dbReference type="EMBL" id="KK207805">
    <property type="protein sequence ID" value="EZF53709.1"/>
    <property type="molecule type" value="Genomic_DNA"/>
</dbReference>
<reference evidence="2" key="1">
    <citation type="submission" date="2014-02" db="EMBL/GenBank/DDBJ databases">
        <title>The Genome Sequence of Trichophyton rubrum (morphotype fischeri) CBS 288.86.</title>
        <authorList>
            <consortium name="The Broad Institute Genomics Platform"/>
            <person name="Cuomo C.A."/>
            <person name="White T.C."/>
            <person name="Graser Y."/>
            <person name="Martinez-Rossi N."/>
            <person name="Heitman J."/>
            <person name="Young S.K."/>
            <person name="Zeng Q."/>
            <person name="Gargeya S."/>
            <person name="Abouelleil A."/>
            <person name="Alvarado L."/>
            <person name="Chapman S.B."/>
            <person name="Gainer-Dewar J."/>
            <person name="Goldberg J."/>
            <person name="Griggs A."/>
            <person name="Gujja S."/>
            <person name="Hansen M."/>
            <person name="Howarth C."/>
            <person name="Imamovic A."/>
            <person name="Larimer J."/>
            <person name="Martinez D."/>
            <person name="Murphy C."/>
            <person name="Pearson M.D."/>
            <person name="Persinoti G."/>
            <person name="Poon T."/>
            <person name="Priest M."/>
            <person name="Roberts A.D."/>
            <person name="Saif S."/>
            <person name="Shea T.D."/>
            <person name="Sykes S.N."/>
            <person name="Wortman J."/>
            <person name="Nusbaum C."/>
            <person name="Birren B."/>
        </authorList>
    </citation>
    <scope>NUCLEOTIDE SEQUENCE [LARGE SCALE GENOMIC DNA]</scope>
    <source>
        <strain evidence="2">CBS 288.86</strain>
    </source>
</reference>
<accession>A0A022W609</accession>
<evidence type="ECO:0000313" key="2">
    <source>
        <dbReference type="EMBL" id="EZF53709.1"/>
    </source>
</evidence>
<dbReference type="Proteomes" id="UP000023758">
    <property type="component" value="Unassembled WGS sequence"/>
</dbReference>
<dbReference type="HOGENOM" id="CLU_105156_0_0_1"/>
<evidence type="ECO:0000256" key="1">
    <source>
        <dbReference type="SAM" id="MobiDB-lite"/>
    </source>
</evidence>
<protein>
    <submittedName>
        <fullName evidence="2">Uncharacterized protein</fullName>
    </submittedName>
</protein>
<proteinExistence type="predicted"/>
<sequence>MWSRMEQMMVEYDDCSNAGHGHMFPEFHSDTPTTDPRAYQVINPIPLQGKISKYLPSKPTIIILYKYKNELLTIDERARQQDHQRQEVRGAGQEPGQLRELGGLTPPPGVMRMDTLTTKKTSKSTFAVGVGVVTLVPLRRDIEVVSNQQRDNEPAFLCFCLVLDKQPARFRETNIGVSLWIRLSISHRRKVKVQVGYESELQLLCQLGLCKEPLHDRLHKYYWSAKAYHLRIEL</sequence>
<dbReference type="AlphaFoldDB" id="A0A022W609"/>
<feature type="region of interest" description="Disordered" evidence="1">
    <location>
        <begin position="81"/>
        <end position="109"/>
    </location>
</feature>
<organism evidence="2">
    <name type="scientific">Trichophyton rubrum CBS 288.86</name>
    <dbReference type="NCBI Taxonomy" id="1215330"/>
    <lineage>
        <taxon>Eukaryota</taxon>
        <taxon>Fungi</taxon>
        <taxon>Dikarya</taxon>
        <taxon>Ascomycota</taxon>
        <taxon>Pezizomycotina</taxon>
        <taxon>Eurotiomycetes</taxon>
        <taxon>Eurotiomycetidae</taxon>
        <taxon>Onygenales</taxon>
        <taxon>Arthrodermataceae</taxon>
        <taxon>Trichophyton</taxon>
    </lineage>
</organism>